<evidence type="ECO:0000313" key="4">
    <source>
        <dbReference type="Proteomes" id="UP000443070"/>
    </source>
</evidence>
<keyword evidence="2" id="KW-0436">Ligase</keyword>
<dbReference type="Proteomes" id="UP000484547">
    <property type="component" value="Unassembled WGS sequence"/>
</dbReference>
<dbReference type="PROSITE" id="PS50222">
    <property type="entry name" value="EF_HAND_2"/>
    <property type="match status" value="1"/>
</dbReference>
<keyword evidence="4" id="KW-1185">Reference proteome</keyword>
<dbReference type="InterPro" id="IPR011953">
    <property type="entry name" value="Cobalto_CobN"/>
</dbReference>
<feature type="domain" description="EF-hand" evidence="1">
    <location>
        <begin position="430"/>
        <end position="451"/>
    </location>
</feature>
<dbReference type="OrthoDB" id="9757976at2"/>
<name>A0A7X2XEV8_9FIRM</name>
<dbReference type="PANTHER" id="PTHR44119">
    <property type="entry name" value="MAGNESIUM-CHELATASE SUBUNIT CHLH, CHLOROPLASTIC"/>
    <property type="match status" value="1"/>
</dbReference>
<reference evidence="4 5" key="1">
    <citation type="journal article" date="2019" name="Nat. Med.">
        <title>A library of human gut bacterial isolates paired with longitudinal multiomics data enables mechanistic microbiome research.</title>
        <authorList>
            <person name="Poyet M."/>
            <person name="Groussin M."/>
            <person name="Gibbons S.M."/>
            <person name="Avila-Pacheco J."/>
            <person name="Jiang X."/>
            <person name="Kearney S.M."/>
            <person name="Perrotta A.R."/>
            <person name="Berdy B."/>
            <person name="Zhao S."/>
            <person name="Lieberman T.D."/>
            <person name="Swanson P.K."/>
            <person name="Smith M."/>
            <person name="Roesemann S."/>
            <person name="Alexander J.E."/>
            <person name="Rich S.A."/>
            <person name="Livny J."/>
            <person name="Vlamakis H."/>
            <person name="Clish C."/>
            <person name="Bullock K."/>
            <person name="Deik A."/>
            <person name="Scott J."/>
            <person name="Pierce K.A."/>
            <person name="Xavier R.J."/>
            <person name="Alm E.J."/>
        </authorList>
    </citation>
    <scope>NUCLEOTIDE SEQUENCE [LARGE SCALE GENOMIC DNA]</scope>
    <source>
        <strain evidence="2 5">BIOML-A13</strain>
        <strain evidence="3 4">BIOML-A3</strain>
    </source>
</reference>
<dbReference type="NCBIfam" id="TIGR02257">
    <property type="entry name" value="cobalto_cobN"/>
    <property type="match status" value="1"/>
</dbReference>
<dbReference type="Proteomes" id="UP000443070">
    <property type="component" value="Unassembled WGS sequence"/>
</dbReference>
<protein>
    <submittedName>
        <fullName evidence="2">Cobaltochelatase subunit CobN</fullName>
        <ecNumber evidence="2">6.6.1.2</ecNumber>
    </submittedName>
</protein>
<evidence type="ECO:0000313" key="5">
    <source>
        <dbReference type="Proteomes" id="UP000484547"/>
    </source>
</evidence>
<dbReference type="EMBL" id="WNBW01000008">
    <property type="protein sequence ID" value="MTU04573.1"/>
    <property type="molecule type" value="Genomic_DNA"/>
</dbReference>
<dbReference type="Pfam" id="PF02514">
    <property type="entry name" value="CobN-Mg_chel"/>
    <property type="match status" value="1"/>
</dbReference>
<comment type="caution">
    <text evidence="2">The sequence shown here is derived from an EMBL/GenBank/DDBJ whole genome shotgun (WGS) entry which is preliminary data.</text>
</comment>
<dbReference type="InterPro" id="IPR002048">
    <property type="entry name" value="EF_hand_dom"/>
</dbReference>
<dbReference type="CDD" id="cd10150">
    <property type="entry name" value="CobN_like"/>
    <property type="match status" value="1"/>
</dbReference>
<dbReference type="EMBL" id="WNBM01000001">
    <property type="protein sequence ID" value="MTT75446.1"/>
    <property type="molecule type" value="Genomic_DNA"/>
</dbReference>
<dbReference type="GO" id="GO:0009236">
    <property type="term" value="P:cobalamin biosynthetic process"/>
    <property type="evidence" value="ECO:0007669"/>
    <property type="project" value="InterPro"/>
</dbReference>
<evidence type="ECO:0000313" key="3">
    <source>
        <dbReference type="EMBL" id="MTU04573.1"/>
    </source>
</evidence>
<dbReference type="EC" id="6.6.1.2" evidence="2"/>
<dbReference type="RefSeq" id="WP_149877300.1">
    <property type="nucleotide sequence ID" value="NZ_CAUDCT010000005.1"/>
</dbReference>
<organism evidence="2 5">
    <name type="scientific">Phascolarctobacterium faecium</name>
    <dbReference type="NCBI Taxonomy" id="33025"/>
    <lineage>
        <taxon>Bacteria</taxon>
        <taxon>Bacillati</taxon>
        <taxon>Bacillota</taxon>
        <taxon>Negativicutes</taxon>
        <taxon>Acidaminococcales</taxon>
        <taxon>Acidaminococcaceae</taxon>
        <taxon>Phascolarctobacterium</taxon>
    </lineage>
</organism>
<dbReference type="GO" id="GO:0005509">
    <property type="term" value="F:calcium ion binding"/>
    <property type="evidence" value="ECO:0007669"/>
    <property type="project" value="InterPro"/>
</dbReference>
<dbReference type="GO" id="GO:0051116">
    <property type="term" value="F:cobaltochelatase activity"/>
    <property type="evidence" value="ECO:0007669"/>
    <property type="project" value="UniProtKB-EC"/>
</dbReference>
<sequence length="1240" mass="141454">MKKILFVTNMEQTAALLQDALEKVQKQYPETVSGQVCYLQSDVSWENVWEKTFTEHEVIIFPWMGTGLNTKFLSESSAFLQQRQIKHLYLMSGNPEDVLHAAFTDHEIQVIKQYYVYGGLQNWCNLWLWLSQDQENEKNLAEPPINLPWDGIYHPAADKIYTDFKEYKKDFFQEGQPTIAVVFYRNDWLWNNTVFADTIIKEIETQHCNPLCFFSTSAPDSDSGCEGFRGAMYRYLIQDDKAVADVFINTIKFSLFTIRACALDDLEKMNVSVLQAYTLYRTYQEWYENFDGMSAMEISYSVSLPEFDGIIHGTPVTTNERDENGSQLTQVIPERINMLIRKAKKLAVLKRKSNYEKKIAIVFHNNPPTNSNIGSACAIDSIESIRLFLQDLKNQGYKVDRLPADRQEFINELIEHATNDRSFMNDKLIKNSDGKMTFEEYQDFYQILPEKVQKKLEIDWGKAPGEVFKYDDFLLIPGTLNGNIFITVQPPRGFGEDPDKIYHSPDCAPTHHYLAFYNWLRDIWGADAMVHVGTHGSLEWLPGKAAALCNECYPDICTGDLPNIYPYWIVDIGEGIQAKRRSAACLISYLSAPLSLAGVYGELAELEKALEEYGHFKQDKDADLTEVIRQIREKAADADLNDEVQEIEFDDFDGYVGRLHTYLTDLKNMQMTTGLHILGNPPAGEKLIEYLFALTKLENGSIPSLPKVLASAYGYDYYELMDNSSKLLPDGSKSYGVLLDKVNDECLTLIRALAEDDFVLQEKQITDLDFVKNLSDQYRQDLLLVAGYICDRLYPNLQLTTLERSNFRRALAAEYIEPSAAGAPTSGGGDILPTGRNFYGIDPQLLPTPVAWKIGSQMAEDVINKFISEEGRYPESVGILLWATYNMRSHGQCMAEFMALMGVRPVWQKGSLKVIDIEVIPLQELQRPRVDITGRISSLFRDTLPGAVCWLDKAVKMVAELDESFEDNFVRKHVIEESQRLESEGVDAASAWKQASYRLFGDPPGAHGAGVSALLAARNWENIDDIAQVYVRWGGHVYGEGEKGAYRPDLFTQRMSKLEITLSNIDNRESNLLNSDDYNSYRGGMIAAVRSIKGEMPKNYCSDSSDRQHVVIRTLDEEVKRLFRGEAINPKYINGMKEFGYKGAGDLATYVDHCFQWDATSDVMEDWMYEKFAEKYALDKDMQDWFNQVNPWALQRIAAVLLEAEQRNLWDAKPETKAELQKLYLSMEGELEERSDKISE</sequence>
<dbReference type="AlphaFoldDB" id="A0A7X2XEV8"/>
<dbReference type="InterPro" id="IPR003672">
    <property type="entry name" value="CobN/Mg_chltase"/>
</dbReference>
<proteinExistence type="predicted"/>
<gene>
    <name evidence="2" type="primary">cobN</name>
    <name evidence="2" type="ORF">GMD11_04055</name>
    <name evidence="3" type="ORF">GMD18_09200</name>
</gene>
<evidence type="ECO:0000259" key="1">
    <source>
        <dbReference type="PROSITE" id="PS50222"/>
    </source>
</evidence>
<dbReference type="PANTHER" id="PTHR44119:SF7">
    <property type="entry name" value="MAGNESIUM CHELATASE SUBUNIT"/>
    <property type="match status" value="1"/>
</dbReference>
<evidence type="ECO:0000313" key="2">
    <source>
        <dbReference type="EMBL" id="MTT75446.1"/>
    </source>
</evidence>
<accession>A0A7X2XEV8</accession>